<dbReference type="AntiFam" id="ANF00264">
    <property type="entry name" value="Spurious protein deried frameshifted phage protein"/>
</dbReference>
<reference evidence="1" key="1">
    <citation type="journal article" date="2023" name="J Glob Antimicrob Resist">
        <title>Emergence of NDM-1 and KPC-3 carbapenemases in Kluyvera cryocrescens: Investigating genetic heterogeneity and acquisition routes of blaNDM-1 in Enterobacterales species in Portugal.</title>
        <authorList>
            <person name="Loiodice M."/>
            <person name="Ribeiro M."/>
            <person name="Peixe L."/>
            <person name="Novais A."/>
        </authorList>
    </citation>
    <scope>NUCLEOTIDE SEQUENCE</scope>
    <source>
        <strain evidence="1">K629</strain>
    </source>
</reference>
<protein>
    <recommendedName>
        <fullName evidence="3">DUF957 domain-containing protein</fullName>
    </recommendedName>
</protein>
<name>A0AAW9CDM4_KLUCR</name>
<evidence type="ECO:0008006" key="3">
    <source>
        <dbReference type="Google" id="ProtNLM"/>
    </source>
</evidence>
<organism evidence="1 2">
    <name type="scientific">Kluyvera cryocrescens</name>
    <name type="common">Kluyvera citrophila</name>
    <dbReference type="NCBI Taxonomy" id="580"/>
    <lineage>
        <taxon>Bacteria</taxon>
        <taxon>Pseudomonadati</taxon>
        <taxon>Pseudomonadota</taxon>
        <taxon>Gammaproteobacteria</taxon>
        <taxon>Enterobacterales</taxon>
        <taxon>Enterobacteriaceae</taxon>
        <taxon>Kluyvera</taxon>
    </lineage>
</organism>
<proteinExistence type="predicted"/>
<dbReference type="Proteomes" id="UP001276300">
    <property type="component" value="Unassembled WGS sequence"/>
</dbReference>
<evidence type="ECO:0000313" key="2">
    <source>
        <dbReference type="Proteomes" id="UP001276300"/>
    </source>
</evidence>
<accession>A0AAW9CDM4</accession>
<evidence type="ECO:0000313" key="1">
    <source>
        <dbReference type="EMBL" id="MDW3779694.1"/>
    </source>
</evidence>
<dbReference type="AlphaFoldDB" id="A0AAW9CDM4"/>
<dbReference type="RefSeq" id="WP_318243183.1">
    <property type="nucleotide sequence ID" value="NZ_JAMWJA010000011.1"/>
</dbReference>
<sequence>MSKPHKLEILLAWLEDNVAMGSEIFFDEGIDSAAVLPAVRAAVELLNMPKAVRYPPPWTAYYSCEAIGSEELSKEEARVWNQAQKYVQDTLQGRAARQGR</sequence>
<dbReference type="EMBL" id="JAUEQX010000023">
    <property type="protein sequence ID" value="MDW3779694.1"/>
    <property type="molecule type" value="Genomic_DNA"/>
</dbReference>
<comment type="caution">
    <text evidence="1">The sequence shown here is derived from an EMBL/GenBank/DDBJ whole genome shotgun (WGS) entry which is preliminary data.</text>
</comment>
<gene>
    <name evidence="1" type="ORF">QWU01_23115</name>
</gene>